<proteinExistence type="predicted"/>
<gene>
    <name evidence="1" type="ORF">BACCELL_03816</name>
</gene>
<protein>
    <submittedName>
        <fullName evidence="1">Uncharacterized protein</fullName>
    </submittedName>
</protein>
<dbReference type="AlphaFoldDB" id="E2NHN8"/>
<evidence type="ECO:0000313" key="1">
    <source>
        <dbReference type="EMBL" id="EEF88573.1"/>
    </source>
</evidence>
<dbReference type="HOGENOM" id="CLU_3040219_0_0_10"/>
<organism evidence="1 2">
    <name type="scientific">Bacteroides cellulosilyticus DSM 14838</name>
    <dbReference type="NCBI Taxonomy" id="537012"/>
    <lineage>
        <taxon>Bacteria</taxon>
        <taxon>Pseudomonadati</taxon>
        <taxon>Bacteroidota</taxon>
        <taxon>Bacteroidia</taxon>
        <taxon>Bacteroidales</taxon>
        <taxon>Bacteroidaceae</taxon>
        <taxon>Bacteroides</taxon>
    </lineage>
</organism>
<accession>E2NHN8</accession>
<comment type="caution">
    <text evidence="1">The sequence shown here is derived from an EMBL/GenBank/DDBJ whole genome shotgun (WGS) entry which is preliminary data.</text>
</comment>
<evidence type="ECO:0000313" key="2">
    <source>
        <dbReference type="Proteomes" id="UP000003711"/>
    </source>
</evidence>
<reference evidence="1 2" key="2">
    <citation type="submission" date="2009-01" db="EMBL/GenBank/DDBJ databases">
        <title>Draft genome sequence of Bacteroides cellulosilyticus (DSM 14838).</title>
        <authorList>
            <person name="Sudarsanam P."/>
            <person name="Ley R."/>
            <person name="Guruge J."/>
            <person name="Turnbaugh P.J."/>
            <person name="Mahowald M."/>
            <person name="Liep D."/>
            <person name="Gordon J."/>
        </authorList>
    </citation>
    <scope>NUCLEOTIDE SEQUENCE [LARGE SCALE GENOMIC DNA]</scope>
    <source>
        <strain evidence="1 2">DSM 14838</strain>
    </source>
</reference>
<dbReference type="Proteomes" id="UP000003711">
    <property type="component" value="Unassembled WGS sequence"/>
</dbReference>
<dbReference type="EMBL" id="ACCH01000281">
    <property type="protein sequence ID" value="EEF88573.1"/>
    <property type="molecule type" value="Genomic_DNA"/>
</dbReference>
<name>E2NHN8_9BACE</name>
<reference evidence="1 2" key="1">
    <citation type="submission" date="2008-12" db="EMBL/GenBank/DDBJ databases">
        <authorList>
            <person name="Fulton L."/>
            <person name="Clifton S."/>
            <person name="Fulton B."/>
            <person name="Xu J."/>
            <person name="Minx P."/>
            <person name="Pepin K.H."/>
            <person name="Johnson M."/>
            <person name="Bhonagiri V."/>
            <person name="Nash W.E."/>
            <person name="Mardis E.R."/>
            <person name="Wilson R.K."/>
        </authorList>
    </citation>
    <scope>NUCLEOTIDE SEQUENCE [LARGE SCALE GENOMIC DNA]</scope>
    <source>
        <strain evidence="1 2">DSM 14838</strain>
    </source>
</reference>
<sequence length="54" mass="6194">MRRIINTRGLETVGSCTEIDYNTKIASNIRLFLLVQANLPALYFHLLPPPLHCR</sequence>